<sequence>LEAVFGKYAGFERIVMKLGKPYSFVIFRGCDDARAAYANIHGNICAELNNKPVFLEYLTHLNFAYLADRSPDPSVEPETLDSHNGLHYVPNFITEDEEQRIMQCIGDDEQGEIAAGGGNADKWYRVQERFVKHYGHSFDYHRKHIGDASMTASQSLPSWIHPFIGRIHQQLPHLFADQYPDQLTIQRYPPGAGIAFHADSHTSFTDTLIILSMGTPVQMDFRKPASHALVTLDLEPGSLVLMTGEARYGWEHAIRIRRSDVIDGKLRERNERWSITMRIVNKDLTCSCQYSALCDSDARHVQRIREEQQSQQQ</sequence>
<organism evidence="1 2">
    <name type="scientific">Kickxella alabastrina</name>
    <dbReference type="NCBI Taxonomy" id="61397"/>
    <lineage>
        <taxon>Eukaryota</taxon>
        <taxon>Fungi</taxon>
        <taxon>Fungi incertae sedis</taxon>
        <taxon>Zoopagomycota</taxon>
        <taxon>Kickxellomycotina</taxon>
        <taxon>Kickxellomycetes</taxon>
        <taxon>Kickxellales</taxon>
        <taxon>Kickxellaceae</taxon>
        <taxon>Kickxella</taxon>
    </lineage>
</organism>
<protein>
    <submittedName>
        <fullName evidence="1">Uncharacterized protein</fullName>
    </submittedName>
</protein>
<dbReference type="Proteomes" id="UP001150581">
    <property type="component" value="Unassembled WGS sequence"/>
</dbReference>
<reference evidence="1" key="1">
    <citation type="submission" date="2022-07" db="EMBL/GenBank/DDBJ databases">
        <title>Phylogenomic reconstructions and comparative analyses of Kickxellomycotina fungi.</title>
        <authorList>
            <person name="Reynolds N.K."/>
            <person name="Stajich J.E."/>
            <person name="Barry K."/>
            <person name="Grigoriev I.V."/>
            <person name="Crous P."/>
            <person name="Smith M.E."/>
        </authorList>
    </citation>
    <scope>NUCLEOTIDE SEQUENCE</scope>
    <source>
        <strain evidence="1">Benny 63K</strain>
    </source>
</reference>
<comment type="caution">
    <text evidence="1">The sequence shown here is derived from an EMBL/GenBank/DDBJ whole genome shotgun (WGS) entry which is preliminary data.</text>
</comment>
<name>A0ACC1HYG6_9FUNG</name>
<feature type="non-terminal residue" evidence="1">
    <location>
        <position position="1"/>
    </location>
</feature>
<accession>A0ACC1HYG6</accession>
<gene>
    <name evidence="1" type="ORF">LPJ66_011392</name>
</gene>
<dbReference type="EMBL" id="JANBPG010003443">
    <property type="protein sequence ID" value="KAJ1881070.1"/>
    <property type="molecule type" value="Genomic_DNA"/>
</dbReference>
<evidence type="ECO:0000313" key="2">
    <source>
        <dbReference type="Proteomes" id="UP001150581"/>
    </source>
</evidence>
<proteinExistence type="predicted"/>
<keyword evidence="2" id="KW-1185">Reference proteome</keyword>
<evidence type="ECO:0000313" key="1">
    <source>
        <dbReference type="EMBL" id="KAJ1881070.1"/>
    </source>
</evidence>